<dbReference type="PANTHER" id="PTHR35561:SF1">
    <property type="entry name" value="RNA 2',3'-CYCLIC PHOSPHODIESTERASE"/>
    <property type="match status" value="1"/>
</dbReference>
<proteinExistence type="inferred from homology"/>
<feature type="active site" description="Proton acceptor" evidence="2">
    <location>
        <position position="120"/>
    </location>
</feature>
<evidence type="ECO:0000313" key="5">
    <source>
        <dbReference type="Proteomes" id="UP000476030"/>
    </source>
</evidence>
<dbReference type="InterPro" id="IPR014051">
    <property type="entry name" value="Phosphoesterase_HXTX"/>
</dbReference>
<feature type="domain" description="Phosphoesterase HXTX" evidence="3">
    <location>
        <begin position="92"/>
        <end position="168"/>
    </location>
</feature>
<dbReference type="EMBL" id="WTUW01000001">
    <property type="protein sequence ID" value="MZR29104.1"/>
    <property type="molecule type" value="Genomic_DNA"/>
</dbReference>
<dbReference type="AlphaFoldDB" id="A0A6L8W3Q3"/>
<dbReference type="SUPFAM" id="SSF55144">
    <property type="entry name" value="LigT-like"/>
    <property type="match status" value="1"/>
</dbReference>
<keyword evidence="5" id="KW-1185">Reference proteome</keyword>
<reference evidence="4 5" key="1">
    <citation type="submission" date="2019-12" db="EMBL/GenBank/DDBJ databases">
        <title>Snethiella sp. nov. sp. isolated from sea sand.</title>
        <authorList>
            <person name="Kim J."/>
            <person name="Jeong S.E."/>
            <person name="Jung H.S."/>
            <person name="Jeon C.O."/>
        </authorList>
    </citation>
    <scope>NUCLEOTIDE SEQUENCE [LARGE SCALE GENOMIC DNA]</scope>
    <source>
        <strain evidence="4 5">DP05</strain>
    </source>
</reference>
<dbReference type="NCBIfam" id="TIGR02258">
    <property type="entry name" value="2_5_ligase"/>
    <property type="match status" value="1"/>
</dbReference>
<dbReference type="Pfam" id="PF02834">
    <property type="entry name" value="LigT_PEase"/>
    <property type="match status" value="2"/>
</dbReference>
<dbReference type="RefSeq" id="WP_161313596.1">
    <property type="nucleotide sequence ID" value="NZ_WTUW01000001.1"/>
</dbReference>
<comment type="caution">
    <text evidence="4">The sequence shown here is derived from an EMBL/GenBank/DDBJ whole genome shotgun (WGS) entry which is preliminary data.</text>
</comment>
<feature type="short sequence motif" description="HXTX 1" evidence="2">
    <location>
        <begin position="36"/>
        <end position="39"/>
    </location>
</feature>
<dbReference type="EC" id="3.1.4.58" evidence="2"/>
<comment type="function">
    <text evidence="2">Hydrolyzes RNA 2',3'-cyclic phosphodiester to an RNA 2'-phosphomonoester.</text>
</comment>
<feature type="short sequence motif" description="HXTX 2" evidence="2">
    <location>
        <begin position="120"/>
        <end position="123"/>
    </location>
</feature>
<dbReference type="InterPro" id="IPR004175">
    <property type="entry name" value="RNA_CPDase"/>
</dbReference>
<name>A0A6L8W3Q3_9PROT</name>
<dbReference type="Gene3D" id="3.90.1140.10">
    <property type="entry name" value="Cyclic phosphodiesterase"/>
    <property type="match status" value="1"/>
</dbReference>
<comment type="catalytic activity">
    <reaction evidence="2">
        <text>a 3'-end 2',3'-cyclophospho-ribonucleotide-RNA + H2O = a 3'-end 2'-phospho-ribonucleotide-RNA + H(+)</text>
        <dbReference type="Rhea" id="RHEA:11828"/>
        <dbReference type="Rhea" id="RHEA-COMP:10464"/>
        <dbReference type="Rhea" id="RHEA-COMP:17353"/>
        <dbReference type="ChEBI" id="CHEBI:15377"/>
        <dbReference type="ChEBI" id="CHEBI:15378"/>
        <dbReference type="ChEBI" id="CHEBI:83064"/>
        <dbReference type="ChEBI" id="CHEBI:173113"/>
        <dbReference type="EC" id="3.1.4.58"/>
    </reaction>
</comment>
<feature type="active site" description="Proton donor" evidence="2">
    <location>
        <position position="36"/>
    </location>
</feature>
<sequence length="182" mass="20236">MRLFVAIPLPEEVKERVGTLRGGIPDARWIAAENSHVTLAFIGEVQSPMMMDITLALGRIKYPAFDIDIEGVGVFGSNKRPRILWAGVRATAAINLLHQKIVTAIESVGATVDDRRFRPHITLARVHNSPYERVRNFLTDHALFKTETLPVTSFTLFSSHLSSSSAIYQEEVSFDLFSPVSS</sequence>
<dbReference type="Proteomes" id="UP000476030">
    <property type="component" value="Unassembled WGS sequence"/>
</dbReference>
<evidence type="ECO:0000256" key="2">
    <source>
        <dbReference type="HAMAP-Rule" id="MF_01940"/>
    </source>
</evidence>
<evidence type="ECO:0000256" key="1">
    <source>
        <dbReference type="ARBA" id="ARBA00022801"/>
    </source>
</evidence>
<dbReference type="HAMAP" id="MF_01940">
    <property type="entry name" value="RNA_CPDase"/>
    <property type="match status" value="1"/>
</dbReference>
<dbReference type="PANTHER" id="PTHR35561">
    <property type="entry name" value="RNA 2',3'-CYCLIC PHOSPHODIESTERASE"/>
    <property type="match status" value="1"/>
</dbReference>
<dbReference type="GO" id="GO:0004113">
    <property type="term" value="F:2',3'-cyclic-nucleotide 3'-phosphodiesterase activity"/>
    <property type="evidence" value="ECO:0007669"/>
    <property type="project" value="InterPro"/>
</dbReference>
<protein>
    <recommendedName>
        <fullName evidence="2">RNA 2',3'-cyclic phosphodiesterase</fullName>
        <shortName evidence="2">RNA 2',3'-CPDase</shortName>
        <ecNumber evidence="2">3.1.4.58</ecNumber>
    </recommendedName>
</protein>
<organism evidence="4 5">
    <name type="scientific">Sneathiella litorea</name>
    <dbReference type="NCBI Taxonomy" id="2606216"/>
    <lineage>
        <taxon>Bacteria</taxon>
        <taxon>Pseudomonadati</taxon>
        <taxon>Pseudomonadota</taxon>
        <taxon>Alphaproteobacteria</taxon>
        <taxon>Sneathiellales</taxon>
        <taxon>Sneathiellaceae</taxon>
        <taxon>Sneathiella</taxon>
    </lineage>
</organism>
<feature type="domain" description="Phosphoesterase HXTX" evidence="3">
    <location>
        <begin position="7"/>
        <end position="85"/>
    </location>
</feature>
<evidence type="ECO:0000259" key="3">
    <source>
        <dbReference type="Pfam" id="PF02834"/>
    </source>
</evidence>
<dbReference type="InterPro" id="IPR009097">
    <property type="entry name" value="Cyclic_Pdiesterase"/>
</dbReference>
<accession>A0A6L8W3Q3</accession>
<evidence type="ECO:0000313" key="4">
    <source>
        <dbReference type="EMBL" id="MZR29104.1"/>
    </source>
</evidence>
<keyword evidence="1 2" id="KW-0378">Hydrolase</keyword>
<gene>
    <name evidence="4" type="primary">thpR</name>
    <name evidence="4" type="ORF">GQE98_00505</name>
</gene>
<comment type="similarity">
    <text evidence="2">Belongs to the 2H phosphoesterase superfamily. ThpR family.</text>
</comment>
<dbReference type="GO" id="GO:0008664">
    <property type="term" value="F:RNA 2',3'-cyclic 3'-phosphodiesterase activity"/>
    <property type="evidence" value="ECO:0007669"/>
    <property type="project" value="UniProtKB-EC"/>
</dbReference>